<gene>
    <name evidence="1" type="ORF">HVW43_11335</name>
</gene>
<dbReference type="RefSeq" id="WP_112044406.1">
    <property type="nucleotide sequence ID" value="NZ_CAJSGL010000009.1"/>
</dbReference>
<dbReference type="AlphaFoldDB" id="A0A7L7EAH2"/>
<reference evidence="1 2" key="1">
    <citation type="submission" date="2020-06" db="EMBL/GenBank/DDBJ databases">
        <title>REHAB project genomes.</title>
        <authorList>
            <person name="Shaw L.P."/>
        </authorList>
    </citation>
    <scope>NUCLEOTIDE SEQUENCE [LARGE SCALE GENOMIC DNA]</scope>
    <source>
        <strain evidence="1 2">RHB10-C12</strain>
    </source>
</reference>
<name>A0A7L7EAH2_ECOLX</name>
<dbReference type="Proteomes" id="UP000514754">
    <property type="component" value="Chromosome"/>
</dbReference>
<evidence type="ECO:0000313" key="2">
    <source>
        <dbReference type="Proteomes" id="UP000514754"/>
    </source>
</evidence>
<protein>
    <submittedName>
        <fullName evidence="1">Uncharacterized protein</fullName>
    </submittedName>
</protein>
<evidence type="ECO:0000313" key="1">
    <source>
        <dbReference type="EMBL" id="QMO40864.1"/>
    </source>
</evidence>
<dbReference type="EMBL" id="CP057906">
    <property type="protein sequence ID" value="QMO40864.1"/>
    <property type="molecule type" value="Genomic_DNA"/>
</dbReference>
<sequence>MKITDKNIAIFKKWYIKDCTVRNKDFFHFSVRNIKESRKASVIDENTVTKGEVGIYLDGSPDDCISLQPLKNMGQLYIGSASYNSYDEVVCVDDEGYVYSRSCKYDSREKKIPFGIDGPLRNIITKIKNISGRLYIVGYNNSVGYRDGVNDWQSLCLNLPVFDYSKEKGRFGDEFKLRDIDGFSYDDLYVVGGKGNVWHFSGAEWEQINFPSNIYLETVCCAGDGYVYIGGQSGILFKGRGNKWEKVSAGGYSLPFEDIVWYAGKVWCTSDYGLWCLDGDTLIPVDLPSEIAVAVGHLSVGDGVMLMAGMYGAAWHDGQEWHLLINSVEWQSDDETDDEAED</sequence>
<organism evidence="1 2">
    <name type="scientific">Escherichia coli</name>
    <dbReference type="NCBI Taxonomy" id="562"/>
    <lineage>
        <taxon>Bacteria</taxon>
        <taxon>Pseudomonadati</taxon>
        <taxon>Pseudomonadota</taxon>
        <taxon>Gammaproteobacteria</taxon>
        <taxon>Enterobacterales</taxon>
        <taxon>Enterobacteriaceae</taxon>
        <taxon>Escherichia</taxon>
    </lineage>
</organism>
<proteinExistence type="predicted"/>
<accession>A0A7L7EAH2</accession>